<dbReference type="Gene3D" id="3.40.720.10">
    <property type="entry name" value="Alkaline Phosphatase, subunit A"/>
    <property type="match status" value="1"/>
</dbReference>
<dbReference type="FunFam" id="3.40.720.10:FF:000008">
    <property type="entry name" value="Alkaline phosphatase"/>
    <property type="match status" value="1"/>
</dbReference>
<comment type="catalytic activity">
    <reaction evidence="16">
        <text>a phosphate monoester + H2O = an alcohol + phosphate</text>
        <dbReference type="Rhea" id="RHEA:15017"/>
        <dbReference type="ChEBI" id="CHEBI:15377"/>
        <dbReference type="ChEBI" id="CHEBI:30879"/>
        <dbReference type="ChEBI" id="CHEBI:43474"/>
        <dbReference type="ChEBI" id="CHEBI:67140"/>
        <dbReference type="EC" id="3.1.3.1"/>
    </reaction>
</comment>
<name>A0A9Q0RZR2_9DIPT</name>
<evidence type="ECO:0000256" key="12">
    <source>
        <dbReference type="ARBA" id="ARBA00023288"/>
    </source>
</evidence>
<comment type="similarity">
    <text evidence="2 15">Belongs to the alkaline phosphatase family.</text>
</comment>
<comment type="subcellular location">
    <subcellularLocation>
        <location evidence="1">Cell membrane</location>
        <topology evidence="1">Lipid-anchor</topology>
        <topology evidence="1">GPI-anchor</topology>
    </subcellularLocation>
</comment>
<dbReference type="AlphaFoldDB" id="A0A9Q0RZR2"/>
<evidence type="ECO:0000256" key="3">
    <source>
        <dbReference type="ARBA" id="ARBA00012647"/>
    </source>
</evidence>
<evidence type="ECO:0000256" key="8">
    <source>
        <dbReference type="ARBA" id="ARBA00022833"/>
    </source>
</evidence>
<feature type="transmembrane region" description="Helical" evidence="18">
    <location>
        <begin position="529"/>
        <end position="548"/>
    </location>
</feature>
<evidence type="ECO:0000313" key="19">
    <source>
        <dbReference type="EMBL" id="KAJ6638233.1"/>
    </source>
</evidence>
<comment type="caution">
    <text evidence="19">The sequence shown here is derived from an EMBL/GenBank/DDBJ whole genome shotgun (WGS) entry which is preliminary data.</text>
</comment>
<accession>A0A9Q0RZR2</accession>
<keyword evidence="4" id="KW-1003">Cell membrane</keyword>
<evidence type="ECO:0000256" key="13">
    <source>
        <dbReference type="PIRSR" id="PIRSR601952-1"/>
    </source>
</evidence>
<evidence type="ECO:0000256" key="10">
    <source>
        <dbReference type="ARBA" id="ARBA00023136"/>
    </source>
</evidence>
<dbReference type="SMART" id="SM00098">
    <property type="entry name" value="alkPPc"/>
    <property type="match status" value="1"/>
</dbReference>
<dbReference type="InterPro" id="IPR017850">
    <property type="entry name" value="Alkaline_phosphatase_core_sf"/>
</dbReference>
<dbReference type="EMBL" id="WJQU01000003">
    <property type="protein sequence ID" value="KAJ6638233.1"/>
    <property type="molecule type" value="Genomic_DNA"/>
</dbReference>
<dbReference type="PANTHER" id="PTHR11596:SF95">
    <property type="entry name" value="ALKALINE PHOSPHATASE-RELATED"/>
    <property type="match status" value="1"/>
</dbReference>
<sequence length="550" mass="61060">MTHTCKLCSKNRRNNMQILIELKPSFVFNKLKATDSEPPNNPMPQWNLPDAERAVGPENESSKKFWYNSDLSILQRQLLLEKLNKNIAKNVVLFIGDGMSIPTIMATRMYMGGESQQLSFEKFPYTGLTKTYCVNQQVPDSACTATAMFSGVKNNYGTLGVTSSVQYGNCTAEQMNEYHLENIFKWAQDAGKSTGIVTTTRLTHATPAAAYAISAHRNWENNAVTPEGCVDIAQQLVHSDVGKKIKVYLGGGGKQLVPTTKNYFNETGLRTDGRNLIEEWILERSKTGKSLYVDDKEKLLNVNSSEVDYLLGIFSGDHLNYNLESDHQKEPDLSDMSIAAIKILSRNKKGYLLLVEGGRIDMAHHENRARLALDETLQLHYAVENVVELTNVTDTLIITTSDHSHTMSIGGYPRRGNNILGQGDTSTEDGMPFFTINYANGKGQHIHPNGSRKDPTTMDFKKTDFKYPATVPLDMESHGGDDVAVFAVGPWAHLFTGTYEQSFIAEGIKFAMCISPGDRGNFCSRGSKYAYGSAWTIACCIFAMLLLVNT</sequence>
<evidence type="ECO:0000256" key="14">
    <source>
        <dbReference type="PIRSR" id="PIRSR601952-2"/>
    </source>
</evidence>
<feature type="binding site" evidence="14">
    <location>
        <position position="402"/>
    </location>
    <ligand>
        <name>Zn(2+)</name>
        <dbReference type="ChEBI" id="CHEBI:29105"/>
        <label>2</label>
    </ligand>
</feature>
<evidence type="ECO:0000256" key="15">
    <source>
        <dbReference type="RuleBase" id="RU003946"/>
    </source>
</evidence>
<feature type="binding site" evidence="14">
    <location>
        <position position="97"/>
    </location>
    <ligand>
        <name>Zn(2+)</name>
        <dbReference type="ChEBI" id="CHEBI:29105"/>
        <label>2</label>
    </ligand>
</feature>
<keyword evidence="18" id="KW-1133">Transmembrane helix</keyword>
<keyword evidence="6 14" id="KW-0479">Metal-binding</keyword>
<feature type="binding site" evidence="14">
    <location>
        <position position="403"/>
    </location>
    <ligand>
        <name>Zn(2+)</name>
        <dbReference type="ChEBI" id="CHEBI:29105"/>
        <label>2</label>
    </ligand>
</feature>
<dbReference type="PANTHER" id="PTHR11596">
    <property type="entry name" value="ALKALINE PHOSPHATASE"/>
    <property type="match status" value="1"/>
</dbReference>
<evidence type="ECO:0000256" key="11">
    <source>
        <dbReference type="ARBA" id="ARBA00023180"/>
    </source>
</evidence>
<feature type="binding site" evidence="14">
    <location>
        <position position="361"/>
    </location>
    <ligand>
        <name>Zn(2+)</name>
        <dbReference type="ChEBI" id="CHEBI:29105"/>
        <label>2</label>
    </ligand>
</feature>
<reference evidence="19" key="1">
    <citation type="submission" date="2022-07" db="EMBL/GenBank/DDBJ databases">
        <authorList>
            <person name="Trinca V."/>
            <person name="Uliana J.V.C."/>
            <person name="Torres T.T."/>
            <person name="Ward R.J."/>
            <person name="Monesi N."/>
        </authorList>
    </citation>
    <scope>NUCLEOTIDE SEQUENCE</scope>
    <source>
        <strain evidence="19">HSMRA1968</strain>
        <tissue evidence="19">Whole embryos</tissue>
    </source>
</reference>
<evidence type="ECO:0000256" key="5">
    <source>
        <dbReference type="ARBA" id="ARBA00022622"/>
    </source>
</evidence>
<feature type="binding site" evidence="14">
    <location>
        <position position="365"/>
    </location>
    <ligand>
        <name>Zn(2+)</name>
        <dbReference type="ChEBI" id="CHEBI:29105"/>
        <label>2</label>
    </ligand>
</feature>
<evidence type="ECO:0000256" key="17">
    <source>
        <dbReference type="SAM" id="MobiDB-lite"/>
    </source>
</evidence>
<evidence type="ECO:0000256" key="6">
    <source>
        <dbReference type="ARBA" id="ARBA00022723"/>
    </source>
</evidence>
<feature type="active site" description="Phosphoserine intermediate" evidence="13">
    <location>
        <position position="141"/>
    </location>
</feature>
<keyword evidence="8 14" id="KW-0862">Zinc</keyword>
<dbReference type="GO" id="GO:0046872">
    <property type="term" value="F:metal ion binding"/>
    <property type="evidence" value="ECO:0007669"/>
    <property type="project" value="UniProtKB-KW"/>
</dbReference>
<feature type="binding site" evidence="14">
    <location>
        <position position="97"/>
    </location>
    <ligand>
        <name>Mg(2+)</name>
        <dbReference type="ChEBI" id="CHEBI:18420"/>
    </ligand>
</feature>
<feature type="region of interest" description="Disordered" evidence="17">
    <location>
        <begin position="33"/>
        <end position="56"/>
    </location>
</feature>
<keyword evidence="12" id="KW-0449">Lipoprotein</keyword>
<keyword evidence="20" id="KW-1185">Reference proteome</keyword>
<evidence type="ECO:0000256" key="18">
    <source>
        <dbReference type="SAM" id="Phobius"/>
    </source>
</evidence>
<feature type="binding site" evidence="14">
    <location>
        <position position="356"/>
    </location>
    <ligand>
        <name>Mg(2+)</name>
        <dbReference type="ChEBI" id="CHEBI:18420"/>
    </ligand>
</feature>
<feature type="binding site" evidence="14">
    <location>
        <position position="478"/>
    </location>
    <ligand>
        <name>Zn(2+)</name>
        <dbReference type="ChEBI" id="CHEBI:29105"/>
        <label>2</label>
    </ligand>
</feature>
<keyword evidence="5" id="KW-0336">GPI-anchor</keyword>
<comment type="cofactor">
    <cofactor evidence="14">
        <name>Zn(2+)</name>
        <dbReference type="ChEBI" id="CHEBI:29105"/>
    </cofactor>
    <text evidence="14">Binds 2 Zn(2+) ions.</text>
</comment>
<feature type="binding site" evidence="14">
    <location>
        <position position="204"/>
    </location>
    <ligand>
        <name>Mg(2+)</name>
        <dbReference type="ChEBI" id="CHEBI:18420"/>
    </ligand>
</feature>
<evidence type="ECO:0000256" key="4">
    <source>
        <dbReference type="ARBA" id="ARBA00022475"/>
    </source>
</evidence>
<protein>
    <recommendedName>
        <fullName evidence="3 16">Alkaline phosphatase</fullName>
        <ecNumber evidence="3 16">3.1.3.1</ecNumber>
    </recommendedName>
</protein>
<keyword evidence="11" id="KW-0325">Glycoprotein</keyword>
<keyword evidence="7 16" id="KW-0378">Hydrolase</keyword>
<dbReference type="GO" id="GO:0004035">
    <property type="term" value="F:alkaline phosphatase activity"/>
    <property type="evidence" value="ECO:0007669"/>
    <property type="project" value="UniProtKB-EC"/>
</dbReference>
<dbReference type="GO" id="GO:0098552">
    <property type="term" value="C:side of membrane"/>
    <property type="evidence" value="ECO:0007669"/>
    <property type="project" value="UniProtKB-KW"/>
</dbReference>
<dbReference type="InterPro" id="IPR018299">
    <property type="entry name" value="Alkaline_phosphatase_AS"/>
</dbReference>
<evidence type="ECO:0000256" key="1">
    <source>
        <dbReference type="ARBA" id="ARBA00004609"/>
    </source>
</evidence>
<keyword evidence="18" id="KW-0812">Transmembrane</keyword>
<comment type="cofactor">
    <cofactor evidence="14">
        <name>Mg(2+)</name>
        <dbReference type="ChEBI" id="CHEBI:18420"/>
    </cofactor>
    <text evidence="14">Binds 1 Mg(2+) ion.</text>
</comment>
<dbReference type="OrthoDB" id="5818554at2759"/>
<dbReference type="SUPFAM" id="SSF53649">
    <property type="entry name" value="Alkaline phosphatase-like"/>
    <property type="match status" value="1"/>
</dbReference>
<evidence type="ECO:0000256" key="9">
    <source>
        <dbReference type="ARBA" id="ARBA00022842"/>
    </source>
</evidence>
<evidence type="ECO:0000256" key="2">
    <source>
        <dbReference type="ARBA" id="ARBA00005984"/>
    </source>
</evidence>
<dbReference type="Pfam" id="PF00245">
    <property type="entry name" value="Alk_phosphatase"/>
    <property type="match status" value="1"/>
</dbReference>
<dbReference type="GO" id="GO:0005886">
    <property type="term" value="C:plasma membrane"/>
    <property type="evidence" value="ECO:0007669"/>
    <property type="project" value="UniProtKB-SubCell"/>
</dbReference>
<evidence type="ECO:0000256" key="16">
    <source>
        <dbReference type="RuleBase" id="RU003947"/>
    </source>
</evidence>
<dbReference type="PROSITE" id="PS00123">
    <property type="entry name" value="ALKALINE_PHOSPHATASE"/>
    <property type="match status" value="1"/>
</dbReference>
<organism evidence="19 20">
    <name type="scientific">Pseudolycoriella hygida</name>
    <dbReference type="NCBI Taxonomy" id="35572"/>
    <lineage>
        <taxon>Eukaryota</taxon>
        <taxon>Metazoa</taxon>
        <taxon>Ecdysozoa</taxon>
        <taxon>Arthropoda</taxon>
        <taxon>Hexapoda</taxon>
        <taxon>Insecta</taxon>
        <taxon>Pterygota</taxon>
        <taxon>Neoptera</taxon>
        <taxon>Endopterygota</taxon>
        <taxon>Diptera</taxon>
        <taxon>Nematocera</taxon>
        <taxon>Sciaroidea</taxon>
        <taxon>Sciaridae</taxon>
        <taxon>Pseudolycoriella</taxon>
    </lineage>
</organism>
<dbReference type="CDD" id="cd16012">
    <property type="entry name" value="ALP"/>
    <property type="match status" value="1"/>
</dbReference>
<dbReference type="PRINTS" id="PR00113">
    <property type="entry name" value="ALKPHPHTASE"/>
</dbReference>
<evidence type="ECO:0000256" key="7">
    <source>
        <dbReference type="ARBA" id="ARBA00022801"/>
    </source>
</evidence>
<proteinExistence type="inferred from homology"/>
<evidence type="ECO:0000313" key="20">
    <source>
        <dbReference type="Proteomes" id="UP001151699"/>
    </source>
</evidence>
<dbReference type="Proteomes" id="UP001151699">
    <property type="component" value="Chromosome X"/>
</dbReference>
<keyword evidence="9 14" id="KW-0460">Magnesium</keyword>
<gene>
    <name evidence="19" type="primary">Alp-m_3</name>
    <name evidence="19" type="ORF">Bhyg_10966</name>
</gene>
<keyword evidence="10 18" id="KW-0472">Membrane</keyword>
<dbReference type="EC" id="3.1.3.1" evidence="3 16"/>
<dbReference type="InterPro" id="IPR001952">
    <property type="entry name" value="Alkaline_phosphatase"/>
</dbReference>
<feature type="binding site" evidence="14">
    <location>
        <position position="206"/>
    </location>
    <ligand>
        <name>Mg(2+)</name>
        <dbReference type="ChEBI" id="CHEBI:18420"/>
    </ligand>
</feature>